<dbReference type="AlphaFoldDB" id="W6S0W9"/>
<gene>
    <name evidence="1" type="ORF">CM240_0752</name>
</gene>
<evidence type="ECO:0000313" key="2">
    <source>
        <dbReference type="Proteomes" id="UP000019426"/>
    </source>
</evidence>
<protein>
    <submittedName>
        <fullName evidence="1">Putative membrane protein</fullName>
    </submittedName>
</protein>
<reference evidence="1 2" key="1">
    <citation type="submission" date="2013-11" db="EMBL/GenBank/DDBJ databases">
        <title>Complete genome sequence of Clostridum sp. M2/40.</title>
        <authorList>
            <person name="Wibberg D."/>
            <person name="Puehler A."/>
            <person name="Schlueter A."/>
        </authorList>
    </citation>
    <scope>NUCLEOTIDE SEQUENCE [LARGE SCALE GENOMIC DNA]</scope>
    <source>
        <strain evidence="2">M2/40</strain>
    </source>
</reference>
<name>W6S0W9_9CLOT</name>
<dbReference type="HOGENOM" id="CLU_137246_0_0_9"/>
<dbReference type="KEGG" id="clt:CM240_0752"/>
<dbReference type="STRING" id="1216932.CM240_0752"/>
<dbReference type="InterPro" id="IPR032585">
    <property type="entry name" value="DUF4912"/>
</dbReference>
<organism evidence="1 2">
    <name type="scientific">Clostridium bornimense</name>
    <dbReference type="NCBI Taxonomy" id="1216932"/>
    <lineage>
        <taxon>Bacteria</taxon>
        <taxon>Bacillati</taxon>
        <taxon>Bacillota</taxon>
        <taxon>Clostridia</taxon>
        <taxon>Eubacteriales</taxon>
        <taxon>Clostridiaceae</taxon>
        <taxon>Clostridium</taxon>
    </lineage>
</organism>
<sequence length="153" mass="17525">MIKDYSTRIILLVQNAETIFTYFIVSPATIISFNRRYGDNSYNSSSPILKLYYSNGDTFIEGESIYIHSFADSWYIHPCRQGIDAFVKLGRVLENGKFVELARSNVISIPRNSESWDTNIVYSDISYRLKEAKDILSKEIVSNLSKESISKVN</sequence>
<dbReference type="RefSeq" id="WP_044036584.1">
    <property type="nucleotide sequence ID" value="NZ_HG917868.1"/>
</dbReference>
<dbReference type="PATRIC" id="fig|1216932.3.peg.738"/>
<keyword evidence="2" id="KW-1185">Reference proteome</keyword>
<dbReference type="Pfam" id="PF16258">
    <property type="entry name" value="DUF4912"/>
    <property type="match status" value="1"/>
</dbReference>
<dbReference type="OrthoDB" id="9812700at2"/>
<accession>W6S0W9</accession>
<evidence type="ECO:0000313" key="1">
    <source>
        <dbReference type="EMBL" id="CDM67917.1"/>
    </source>
</evidence>
<dbReference type="Proteomes" id="UP000019426">
    <property type="component" value="Chromosome M2/40_rep1"/>
</dbReference>
<dbReference type="eggNOG" id="COG3330">
    <property type="taxonomic scope" value="Bacteria"/>
</dbReference>
<proteinExistence type="predicted"/>
<dbReference type="EMBL" id="HG917868">
    <property type="protein sequence ID" value="CDM67917.1"/>
    <property type="molecule type" value="Genomic_DNA"/>
</dbReference>